<dbReference type="EMBL" id="JAPCXC010000041">
    <property type="protein sequence ID" value="KAJ1608684.1"/>
    <property type="molecule type" value="Genomic_DNA"/>
</dbReference>
<dbReference type="AlphaFoldDB" id="A0A9D5DGB1"/>
<comment type="caution">
    <text evidence="1">The sequence shown here is derived from an EMBL/GenBank/DDBJ whole genome shotgun (WGS) entry which is preliminary data.</text>
</comment>
<accession>A0A9D5DGB1</accession>
<reference evidence="1" key="1">
    <citation type="submission" date="2022-10" db="EMBL/GenBank/DDBJ databases">
        <title>Adaptive evolution leads to modifications in subtelomeric GC content in a zoonotic Cryptosporidium species.</title>
        <authorList>
            <person name="Li J."/>
            <person name="Feng Y."/>
            <person name="Xiao L."/>
        </authorList>
    </citation>
    <scope>NUCLEOTIDE SEQUENCE</scope>
    <source>
        <strain evidence="1">33844</strain>
    </source>
</reference>
<gene>
    <name evidence="1" type="ORF">OJ253_1837</name>
</gene>
<protein>
    <submittedName>
        <fullName evidence="1">Uncharacterized protein</fullName>
    </submittedName>
</protein>
<dbReference type="Proteomes" id="UP001067231">
    <property type="component" value="Unassembled WGS sequence"/>
</dbReference>
<sequence>MFNFHFGHLSNHLSSDFSVSDFNKPADTKPSCFNNTISTLNSDSAFLESFEKPEIRKQDKKSHHSHGATHNRTQSFGYIIDQDYYEIVYPILGPLHEQPRAKSSIVPSSKESSRASKDNAPLPTVSNYFVRNYMNYIWQVGDEFSEVHSLPLY</sequence>
<proteinExistence type="predicted"/>
<evidence type="ECO:0000313" key="1">
    <source>
        <dbReference type="EMBL" id="KAJ1608684.1"/>
    </source>
</evidence>
<name>A0A9D5DGB1_9CRYT</name>
<organism evidence="1">
    <name type="scientific">Cryptosporidium canis</name>
    <dbReference type="NCBI Taxonomy" id="195482"/>
    <lineage>
        <taxon>Eukaryota</taxon>
        <taxon>Sar</taxon>
        <taxon>Alveolata</taxon>
        <taxon>Apicomplexa</taxon>
        <taxon>Conoidasida</taxon>
        <taxon>Coccidia</taxon>
        <taxon>Eucoccidiorida</taxon>
        <taxon>Eimeriorina</taxon>
        <taxon>Cryptosporidiidae</taxon>
        <taxon>Cryptosporidium</taxon>
    </lineage>
</organism>
<dbReference type="OrthoDB" id="342092at2759"/>